<protein>
    <submittedName>
        <fullName evidence="1">Uncharacterized protein</fullName>
    </submittedName>
</protein>
<sequence length="50" mass="5462">QTRFVSGDTTDDVTFVGSGTCSSDGATGWWMRTDTGEFRANDVDPNHAEY</sequence>
<evidence type="ECO:0000313" key="1">
    <source>
        <dbReference type="EMBL" id="GAG22714.1"/>
    </source>
</evidence>
<dbReference type="EMBL" id="BARS01031845">
    <property type="protein sequence ID" value="GAG22714.1"/>
    <property type="molecule type" value="Genomic_DNA"/>
</dbReference>
<comment type="caution">
    <text evidence="1">The sequence shown here is derived from an EMBL/GenBank/DDBJ whole genome shotgun (WGS) entry which is preliminary data.</text>
</comment>
<feature type="non-terminal residue" evidence="1">
    <location>
        <position position="1"/>
    </location>
</feature>
<name>X0VWB9_9ZZZZ</name>
<organism evidence="1">
    <name type="scientific">marine sediment metagenome</name>
    <dbReference type="NCBI Taxonomy" id="412755"/>
    <lineage>
        <taxon>unclassified sequences</taxon>
        <taxon>metagenomes</taxon>
        <taxon>ecological metagenomes</taxon>
    </lineage>
</organism>
<gene>
    <name evidence="1" type="ORF">S01H1_49490</name>
</gene>
<dbReference type="AlphaFoldDB" id="X0VWB9"/>
<reference evidence="1" key="1">
    <citation type="journal article" date="2014" name="Front. Microbiol.">
        <title>High frequency of phylogenetically diverse reductive dehalogenase-homologous genes in deep subseafloor sedimentary metagenomes.</title>
        <authorList>
            <person name="Kawai M."/>
            <person name="Futagami T."/>
            <person name="Toyoda A."/>
            <person name="Takaki Y."/>
            <person name="Nishi S."/>
            <person name="Hori S."/>
            <person name="Arai W."/>
            <person name="Tsubouchi T."/>
            <person name="Morono Y."/>
            <person name="Uchiyama I."/>
            <person name="Ito T."/>
            <person name="Fujiyama A."/>
            <person name="Inagaki F."/>
            <person name="Takami H."/>
        </authorList>
    </citation>
    <scope>NUCLEOTIDE SEQUENCE</scope>
    <source>
        <strain evidence="1">Expedition CK06-06</strain>
    </source>
</reference>
<accession>X0VWB9</accession>
<proteinExistence type="predicted"/>